<name>A0ABR2CBL8_9ROSI</name>
<dbReference type="Pfam" id="PF07816">
    <property type="entry name" value="DUF1645"/>
    <property type="match status" value="1"/>
</dbReference>
<comment type="caution">
    <text evidence="2">The sequence shown here is derived from an EMBL/GenBank/DDBJ whole genome shotgun (WGS) entry which is preliminary data.</text>
</comment>
<dbReference type="InterPro" id="IPR012442">
    <property type="entry name" value="DUF1645_plant"/>
</dbReference>
<keyword evidence="3" id="KW-1185">Reference proteome</keyword>
<dbReference type="PANTHER" id="PTHR33095">
    <property type="entry name" value="OS07G0619500 PROTEIN"/>
    <property type="match status" value="1"/>
</dbReference>
<evidence type="ECO:0000313" key="3">
    <source>
        <dbReference type="Proteomes" id="UP001472677"/>
    </source>
</evidence>
<gene>
    <name evidence="2" type="ORF">V6N12_013538</name>
</gene>
<reference evidence="2 3" key="1">
    <citation type="journal article" date="2024" name="G3 (Bethesda)">
        <title>Genome assembly of Hibiscus sabdariffa L. provides insights into metabolisms of medicinal natural products.</title>
        <authorList>
            <person name="Kim T."/>
        </authorList>
    </citation>
    <scope>NUCLEOTIDE SEQUENCE [LARGE SCALE GENOMIC DNA]</scope>
    <source>
        <strain evidence="2">TK-2024</strain>
        <tissue evidence="2">Old leaves</tissue>
    </source>
</reference>
<dbReference type="PANTHER" id="PTHR33095:SF23">
    <property type="entry name" value="DUF1645 FAMILY PROTEIN"/>
    <property type="match status" value="1"/>
</dbReference>
<dbReference type="Proteomes" id="UP001472677">
    <property type="component" value="Unassembled WGS sequence"/>
</dbReference>
<feature type="compositionally biased region" description="Low complexity" evidence="1">
    <location>
        <begin position="10"/>
        <end position="24"/>
    </location>
</feature>
<dbReference type="EMBL" id="JBBPBM010000060">
    <property type="protein sequence ID" value="KAK8516131.1"/>
    <property type="molecule type" value="Genomic_DNA"/>
</dbReference>
<evidence type="ECO:0000313" key="2">
    <source>
        <dbReference type="EMBL" id="KAK8516131.1"/>
    </source>
</evidence>
<sequence length="203" mass="22409">MQMQARSLISAASPSSPSFTTHSSGRLAEIAARVVDEEEDDDFEFAIVCRDPEVSPVSADEIFYDGQIRPIYPVFNTNLLKNSIDQIQTPASNSKPPRSHRLPLRELMNEDGERTDDELDRVTPGTYCVWTPKAAPTSAKIDTGSGPSSKRWKLKELLYTSGGDAVNRDGKAGDMRRSLLPNRQDLAGIFSNINGLSRSLHPF</sequence>
<organism evidence="2 3">
    <name type="scientific">Hibiscus sabdariffa</name>
    <name type="common">roselle</name>
    <dbReference type="NCBI Taxonomy" id="183260"/>
    <lineage>
        <taxon>Eukaryota</taxon>
        <taxon>Viridiplantae</taxon>
        <taxon>Streptophyta</taxon>
        <taxon>Embryophyta</taxon>
        <taxon>Tracheophyta</taxon>
        <taxon>Spermatophyta</taxon>
        <taxon>Magnoliopsida</taxon>
        <taxon>eudicotyledons</taxon>
        <taxon>Gunneridae</taxon>
        <taxon>Pentapetalae</taxon>
        <taxon>rosids</taxon>
        <taxon>malvids</taxon>
        <taxon>Malvales</taxon>
        <taxon>Malvaceae</taxon>
        <taxon>Malvoideae</taxon>
        <taxon>Hibiscus</taxon>
    </lineage>
</organism>
<protein>
    <submittedName>
        <fullName evidence="2">Uncharacterized protein</fullName>
    </submittedName>
</protein>
<accession>A0ABR2CBL8</accession>
<proteinExistence type="predicted"/>
<evidence type="ECO:0000256" key="1">
    <source>
        <dbReference type="SAM" id="MobiDB-lite"/>
    </source>
</evidence>
<feature type="region of interest" description="Disordered" evidence="1">
    <location>
        <begin position="1"/>
        <end position="24"/>
    </location>
</feature>